<name>A0A512J904_9HYPH</name>
<dbReference type="OrthoDB" id="8001394at2"/>
<gene>
    <name evidence="3" type="ORF">GCM10007888_38660</name>
    <name evidence="2" type="ORF">MOX02_44820</name>
</gene>
<reference evidence="5" key="2">
    <citation type="journal article" date="2019" name="Int. J. Syst. Evol. Microbiol.">
        <title>The Global Catalogue of Microorganisms (GCM) 10K type strain sequencing project: providing services to taxonomists for standard genome sequencing and annotation.</title>
        <authorList>
            <consortium name="The Broad Institute Genomics Platform"/>
            <consortium name="The Broad Institute Genome Sequencing Center for Infectious Disease"/>
            <person name="Wu L."/>
            <person name="Ma J."/>
        </authorList>
    </citation>
    <scope>NUCLEOTIDE SEQUENCE [LARGE SCALE GENOMIC DNA]</scope>
    <source>
        <strain evidence="5">NBRC 107715</strain>
    </source>
</reference>
<dbReference type="Proteomes" id="UP001156856">
    <property type="component" value="Unassembled WGS sequence"/>
</dbReference>
<keyword evidence="5" id="KW-1185">Reference proteome</keyword>
<evidence type="ECO:0000313" key="5">
    <source>
        <dbReference type="Proteomes" id="UP001156856"/>
    </source>
</evidence>
<reference evidence="3" key="1">
    <citation type="journal article" date="2014" name="Int. J. Syst. Evol. Microbiol.">
        <title>Complete genome of a new Firmicutes species belonging to the dominant human colonic microbiota ('Ruminococcus bicirculans') reveals two chromosomes and a selective capacity to utilize plant glucans.</title>
        <authorList>
            <consortium name="NISC Comparative Sequencing Program"/>
            <person name="Wegmann U."/>
            <person name="Louis P."/>
            <person name="Goesmann A."/>
            <person name="Henrissat B."/>
            <person name="Duncan S.H."/>
            <person name="Flint H.J."/>
        </authorList>
    </citation>
    <scope>NUCLEOTIDE SEQUENCE</scope>
    <source>
        <strain evidence="3">NBRC 107715</strain>
    </source>
</reference>
<reference evidence="2 4" key="3">
    <citation type="submission" date="2019-07" db="EMBL/GenBank/DDBJ databases">
        <title>Whole genome shotgun sequence of Methylobacterium oxalidis NBRC 107715.</title>
        <authorList>
            <person name="Hosoyama A."/>
            <person name="Uohara A."/>
            <person name="Ohji S."/>
            <person name="Ichikawa N."/>
        </authorList>
    </citation>
    <scope>NUCLEOTIDE SEQUENCE [LARGE SCALE GENOMIC DNA]</scope>
    <source>
        <strain evidence="2 4">NBRC 107715</strain>
    </source>
</reference>
<evidence type="ECO:0000313" key="4">
    <source>
        <dbReference type="Proteomes" id="UP000321960"/>
    </source>
</evidence>
<evidence type="ECO:0000256" key="1">
    <source>
        <dbReference type="SAM" id="MobiDB-lite"/>
    </source>
</evidence>
<proteinExistence type="predicted"/>
<reference evidence="3" key="4">
    <citation type="submission" date="2023-01" db="EMBL/GenBank/DDBJ databases">
        <title>Draft genome sequence of Methylobacterium oxalidis strain NBRC 107715.</title>
        <authorList>
            <person name="Sun Q."/>
            <person name="Mori K."/>
        </authorList>
    </citation>
    <scope>NUCLEOTIDE SEQUENCE</scope>
    <source>
        <strain evidence="3">NBRC 107715</strain>
    </source>
</reference>
<sequence length="138" mass="15040">MAEKLKSATRAGIHPEVLKSLISKCDGMKADMDEARGELGAAIKDAEDTHGIHRKAFKLVLSLKRMESAARADFLRALDDYREKLGLNPQKDLFDEAEGDEQARRAQQTEAAAAADRAAENSKTLKGGIKQKQPAGVH</sequence>
<protein>
    <submittedName>
        <fullName evidence="2">Uncharacterized protein</fullName>
    </submittedName>
</protein>
<dbReference type="EMBL" id="BSPK01000072">
    <property type="protein sequence ID" value="GLS65484.1"/>
    <property type="molecule type" value="Genomic_DNA"/>
</dbReference>
<feature type="compositionally biased region" description="Low complexity" evidence="1">
    <location>
        <begin position="105"/>
        <end position="116"/>
    </location>
</feature>
<evidence type="ECO:0000313" key="2">
    <source>
        <dbReference type="EMBL" id="GEP06444.1"/>
    </source>
</evidence>
<comment type="caution">
    <text evidence="2">The sequence shown here is derived from an EMBL/GenBank/DDBJ whole genome shotgun (WGS) entry which is preliminary data.</text>
</comment>
<accession>A0A512J904</accession>
<dbReference type="RefSeq" id="WP_147027992.1">
    <property type="nucleotide sequence ID" value="NZ_BJZU01000104.1"/>
</dbReference>
<dbReference type="Proteomes" id="UP000321960">
    <property type="component" value="Unassembled WGS sequence"/>
</dbReference>
<organism evidence="2 4">
    <name type="scientific">Methylobacterium oxalidis</name>
    <dbReference type="NCBI Taxonomy" id="944322"/>
    <lineage>
        <taxon>Bacteria</taxon>
        <taxon>Pseudomonadati</taxon>
        <taxon>Pseudomonadota</taxon>
        <taxon>Alphaproteobacteria</taxon>
        <taxon>Hyphomicrobiales</taxon>
        <taxon>Methylobacteriaceae</taxon>
        <taxon>Methylobacterium</taxon>
    </lineage>
</organism>
<dbReference type="EMBL" id="BJZU01000104">
    <property type="protein sequence ID" value="GEP06444.1"/>
    <property type="molecule type" value="Genomic_DNA"/>
</dbReference>
<feature type="region of interest" description="Disordered" evidence="1">
    <location>
        <begin position="92"/>
        <end position="138"/>
    </location>
</feature>
<dbReference type="AlphaFoldDB" id="A0A512J904"/>
<evidence type="ECO:0000313" key="3">
    <source>
        <dbReference type="EMBL" id="GLS65484.1"/>
    </source>
</evidence>